<dbReference type="InterPro" id="IPR044774">
    <property type="entry name" value="Suv3_DEXQc"/>
</dbReference>
<dbReference type="AlphaFoldDB" id="A0A1Y2FF12"/>
<dbReference type="InterPro" id="IPR055206">
    <property type="entry name" value="DEXQc_SUV3"/>
</dbReference>
<feature type="domain" description="Helicase ATP-binding" evidence="11">
    <location>
        <begin position="123"/>
        <end position="237"/>
    </location>
</feature>
<keyword evidence="8" id="KW-0496">Mitochondrion</keyword>
<evidence type="ECO:0000256" key="3">
    <source>
        <dbReference type="ARBA" id="ARBA00022741"/>
    </source>
</evidence>
<evidence type="ECO:0000256" key="4">
    <source>
        <dbReference type="ARBA" id="ARBA00022801"/>
    </source>
</evidence>
<dbReference type="PANTHER" id="PTHR12131">
    <property type="entry name" value="ATP-DEPENDENT RNA AND DNA HELICASE"/>
    <property type="match status" value="1"/>
</dbReference>
<dbReference type="Pfam" id="PF00271">
    <property type="entry name" value="Helicase_C"/>
    <property type="match status" value="1"/>
</dbReference>
<dbReference type="InterPro" id="IPR022192">
    <property type="entry name" value="SUV3_C"/>
</dbReference>
<dbReference type="FunFam" id="3.40.50.300:FF:000957">
    <property type="entry name" value="ATP-dependent RNA helicase SUV3L, mitochondrial"/>
    <property type="match status" value="1"/>
</dbReference>
<keyword evidence="4 13" id="KW-0378">Hydrolase</keyword>
<dbReference type="GO" id="GO:0000965">
    <property type="term" value="P:mitochondrial RNA 3'-end processing"/>
    <property type="evidence" value="ECO:0007669"/>
    <property type="project" value="TreeGrafter"/>
</dbReference>
<feature type="compositionally biased region" description="Polar residues" evidence="10">
    <location>
        <begin position="44"/>
        <end position="56"/>
    </location>
</feature>
<dbReference type="GeneID" id="63784429"/>
<dbReference type="OMA" id="FCEMIIF"/>
<dbReference type="InterPro" id="IPR050699">
    <property type="entry name" value="RNA-DNA_Helicase"/>
</dbReference>
<dbReference type="RefSeq" id="XP_040724791.1">
    <property type="nucleotide sequence ID" value="XM_040867830.1"/>
</dbReference>
<dbReference type="CDD" id="cd18805">
    <property type="entry name" value="SF2_C_suv3"/>
    <property type="match status" value="1"/>
</dbReference>
<dbReference type="OrthoDB" id="6692397at2759"/>
<keyword evidence="14" id="KW-1185">Reference proteome</keyword>
<dbReference type="InterPro" id="IPR014001">
    <property type="entry name" value="Helicase_ATP-bd"/>
</dbReference>
<evidence type="ECO:0000256" key="7">
    <source>
        <dbReference type="ARBA" id="ARBA00022946"/>
    </source>
</evidence>
<comment type="caution">
    <text evidence="13">The sequence shown here is derived from an EMBL/GenBank/DDBJ whole genome shotgun (WGS) entry which is preliminary data.</text>
</comment>
<comment type="subcellular location">
    <subcellularLocation>
        <location evidence="1">Mitochondrion</location>
    </subcellularLocation>
</comment>
<sequence length="632" mass="70652">MLNRQITALQKRSRLHDVGIAITEDTVQLRELIRRFCSNITRQSPSTYRSNDSTTSVEHRNRDGIPRLSDLKREYESGGPLAIEEYLIKKFALFVSVSVLTPAQVYERERLGNMALPSEWYPNARSVRRKLYLHVGPTNSGKTYQALKRLEQSESGIFAGPLRLLAHEVYERFTSAGVPCNLLTGEERRSVPEARITSCTIEMLSHRACDVLVIDEIQMIGDRSRGQNWTSALLGSAAKEIHMCGEASAVPLIRKIAESVGEEVEVREYSRLGGLEVMDQSLNGSLAKVEPGDAVVTFSRRTIFSTKKAIEQLTGRKCAVIYGALPPETRAAQARLFNDPDSGYDVMVASDAIGMGLNLSIKRVVFSTVQKWDGIQEITVPIPQIKQIAGRAGRFKAKPKVVDGEDPVKDVPGFVTTLRKDDLEVVRDALATSTIMLPKALLSPPMELVQSFFRLYGKDVKRSLVLEHLEIFSRTSELYRMVPFSSRVKHIDLLDGIEGLRFADAWTLSDAPIKRDAECVRVFVELAKKLGKHEAAPILELTEMNIDILDGGAPETPEGLQSFESLHAQIILYLWLAQRFPGVFVSLIEALQLKMLTEQFIEEGLAHIKAKRAQKTLPMEPILRSREETVSI</sequence>
<keyword evidence="7" id="KW-0809">Transit peptide</keyword>
<dbReference type="EC" id="3.6.4.13" evidence="2"/>
<feature type="region of interest" description="Disordered" evidence="10">
    <location>
        <begin position="44"/>
        <end position="65"/>
    </location>
</feature>
<evidence type="ECO:0000256" key="9">
    <source>
        <dbReference type="ARBA" id="ARBA00047984"/>
    </source>
</evidence>
<dbReference type="GO" id="GO:0016787">
    <property type="term" value="F:hydrolase activity"/>
    <property type="evidence" value="ECO:0007669"/>
    <property type="project" value="UniProtKB-KW"/>
</dbReference>
<evidence type="ECO:0000256" key="6">
    <source>
        <dbReference type="ARBA" id="ARBA00022840"/>
    </source>
</evidence>
<gene>
    <name evidence="13" type="ORF">BCR37DRAFT_348188</name>
</gene>
<evidence type="ECO:0000256" key="2">
    <source>
        <dbReference type="ARBA" id="ARBA00012552"/>
    </source>
</evidence>
<dbReference type="Pfam" id="PF12513">
    <property type="entry name" value="SUV3_C"/>
    <property type="match status" value="1"/>
</dbReference>
<dbReference type="EMBL" id="MCFI01000011">
    <property type="protein sequence ID" value="ORY81415.1"/>
    <property type="molecule type" value="Genomic_DNA"/>
</dbReference>
<dbReference type="PANTHER" id="PTHR12131:SF1">
    <property type="entry name" value="ATP-DEPENDENT RNA HELICASE SUPV3L1, MITOCHONDRIAL-RELATED"/>
    <property type="match status" value="1"/>
</dbReference>
<evidence type="ECO:0000259" key="11">
    <source>
        <dbReference type="PROSITE" id="PS51192"/>
    </source>
</evidence>
<dbReference type="SUPFAM" id="SSF52540">
    <property type="entry name" value="P-loop containing nucleoside triphosphate hydrolases"/>
    <property type="match status" value="1"/>
</dbReference>
<dbReference type="Pfam" id="PF22527">
    <property type="entry name" value="DEXQc_Suv3"/>
    <property type="match status" value="1"/>
</dbReference>
<dbReference type="Proteomes" id="UP000193685">
    <property type="component" value="Unassembled WGS sequence"/>
</dbReference>
<proteinExistence type="predicted"/>
<dbReference type="SMART" id="SM00490">
    <property type="entry name" value="HELICc"/>
    <property type="match status" value="1"/>
</dbReference>
<dbReference type="GO" id="GO:0045025">
    <property type="term" value="C:mitochondrial degradosome"/>
    <property type="evidence" value="ECO:0007669"/>
    <property type="project" value="TreeGrafter"/>
</dbReference>
<dbReference type="InterPro" id="IPR001650">
    <property type="entry name" value="Helicase_C-like"/>
</dbReference>
<dbReference type="InterPro" id="IPR027417">
    <property type="entry name" value="P-loop_NTPase"/>
</dbReference>
<dbReference type="Gene3D" id="1.20.272.40">
    <property type="match status" value="1"/>
</dbReference>
<dbReference type="GO" id="GO:0005524">
    <property type="term" value="F:ATP binding"/>
    <property type="evidence" value="ECO:0007669"/>
    <property type="project" value="UniProtKB-KW"/>
</dbReference>
<feature type="domain" description="Helicase C-terminal" evidence="12">
    <location>
        <begin position="281"/>
        <end position="442"/>
    </location>
</feature>
<evidence type="ECO:0000313" key="13">
    <source>
        <dbReference type="EMBL" id="ORY81415.1"/>
    </source>
</evidence>
<evidence type="ECO:0000256" key="5">
    <source>
        <dbReference type="ARBA" id="ARBA00022806"/>
    </source>
</evidence>
<organism evidence="13 14">
    <name type="scientific">Protomyces lactucae-debilis</name>
    <dbReference type="NCBI Taxonomy" id="2754530"/>
    <lineage>
        <taxon>Eukaryota</taxon>
        <taxon>Fungi</taxon>
        <taxon>Dikarya</taxon>
        <taxon>Ascomycota</taxon>
        <taxon>Taphrinomycotina</taxon>
        <taxon>Taphrinomycetes</taxon>
        <taxon>Taphrinales</taxon>
        <taxon>Protomycetaceae</taxon>
        <taxon>Protomyces</taxon>
    </lineage>
</organism>
<evidence type="ECO:0000313" key="14">
    <source>
        <dbReference type="Proteomes" id="UP000193685"/>
    </source>
</evidence>
<accession>A0A1Y2FF12</accession>
<dbReference type="PROSITE" id="PS51194">
    <property type="entry name" value="HELICASE_CTER"/>
    <property type="match status" value="1"/>
</dbReference>
<evidence type="ECO:0000256" key="1">
    <source>
        <dbReference type="ARBA" id="ARBA00004173"/>
    </source>
</evidence>
<comment type="catalytic activity">
    <reaction evidence="9">
        <text>ATP + H2O = ADP + phosphate + H(+)</text>
        <dbReference type="Rhea" id="RHEA:13065"/>
        <dbReference type="ChEBI" id="CHEBI:15377"/>
        <dbReference type="ChEBI" id="CHEBI:15378"/>
        <dbReference type="ChEBI" id="CHEBI:30616"/>
        <dbReference type="ChEBI" id="CHEBI:43474"/>
        <dbReference type="ChEBI" id="CHEBI:456216"/>
        <dbReference type="EC" id="3.6.4.13"/>
    </reaction>
</comment>
<protein>
    <recommendedName>
        <fullName evidence="2">RNA helicase</fullName>
        <ecNumber evidence="2">3.6.4.13</ecNumber>
    </recommendedName>
</protein>
<dbReference type="Gene3D" id="3.40.50.300">
    <property type="entry name" value="P-loop containing nucleotide triphosphate hydrolases"/>
    <property type="match status" value="2"/>
</dbReference>
<dbReference type="GO" id="GO:0003724">
    <property type="term" value="F:RNA helicase activity"/>
    <property type="evidence" value="ECO:0007669"/>
    <property type="project" value="UniProtKB-EC"/>
</dbReference>
<keyword evidence="6" id="KW-0067">ATP-binding</keyword>
<evidence type="ECO:0000256" key="10">
    <source>
        <dbReference type="SAM" id="MobiDB-lite"/>
    </source>
</evidence>
<dbReference type="CDD" id="cd17913">
    <property type="entry name" value="DEXQc_Suv3"/>
    <property type="match status" value="1"/>
</dbReference>
<evidence type="ECO:0000256" key="8">
    <source>
        <dbReference type="ARBA" id="ARBA00023128"/>
    </source>
</evidence>
<evidence type="ECO:0000259" key="12">
    <source>
        <dbReference type="PROSITE" id="PS51194"/>
    </source>
</evidence>
<keyword evidence="3" id="KW-0547">Nucleotide-binding</keyword>
<dbReference type="STRING" id="56484.A0A1Y2FF12"/>
<dbReference type="Gene3D" id="1.20.58.1080">
    <property type="match status" value="1"/>
</dbReference>
<dbReference type="FunFam" id="3.40.50.300:FF:000269">
    <property type="entry name" value="ATP-dependent RNA helicase SUPV3L1, mitochondrial"/>
    <property type="match status" value="1"/>
</dbReference>
<dbReference type="SMART" id="SM00487">
    <property type="entry name" value="DEXDc"/>
    <property type="match status" value="1"/>
</dbReference>
<dbReference type="PROSITE" id="PS51192">
    <property type="entry name" value="HELICASE_ATP_BIND_1"/>
    <property type="match status" value="1"/>
</dbReference>
<reference evidence="13 14" key="1">
    <citation type="submission" date="2016-07" db="EMBL/GenBank/DDBJ databases">
        <title>Pervasive Adenine N6-methylation of Active Genes in Fungi.</title>
        <authorList>
            <consortium name="DOE Joint Genome Institute"/>
            <person name="Mondo S.J."/>
            <person name="Dannebaum R.O."/>
            <person name="Kuo R.C."/>
            <person name="Labutti K."/>
            <person name="Haridas S."/>
            <person name="Kuo A."/>
            <person name="Salamov A."/>
            <person name="Ahrendt S.R."/>
            <person name="Lipzen A."/>
            <person name="Sullivan W."/>
            <person name="Andreopoulos W.B."/>
            <person name="Clum A."/>
            <person name="Lindquist E."/>
            <person name="Daum C."/>
            <person name="Ramamoorthy G.K."/>
            <person name="Gryganskyi A."/>
            <person name="Culley D."/>
            <person name="Magnuson J.K."/>
            <person name="James T.Y."/>
            <person name="O'Malley M.A."/>
            <person name="Stajich J.E."/>
            <person name="Spatafora J.W."/>
            <person name="Visel A."/>
            <person name="Grigoriev I.V."/>
        </authorList>
    </citation>
    <scope>NUCLEOTIDE SEQUENCE [LARGE SCALE GENOMIC DNA]</scope>
    <source>
        <strain evidence="13 14">12-1054</strain>
    </source>
</reference>
<keyword evidence="5" id="KW-0347">Helicase</keyword>
<name>A0A1Y2FF12_PROLT</name>